<dbReference type="Gene3D" id="1.25.40.390">
    <property type="match status" value="1"/>
</dbReference>
<evidence type="ECO:0000313" key="3">
    <source>
        <dbReference type="Proteomes" id="UP000186917"/>
    </source>
</evidence>
<feature type="chain" id="PRO_5030022835" evidence="1">
    <location>
        <begin position="22"/>
        <end position="517"/>
    </location>
</feature>
<evidence type="ECO:0000256" key="1">
    <source>
        <dbReference type="SAM" id="SignalP"/>
    </source>
</evidence>
<name>A0A173MEG0_9BACT</name>
<dbReference type="RefSeq" id="WP_076382813.1">
    <property type="nucleotide sequence ID" value="NZ_AP017422.1"/>
</dbReference>
<organism evidence="2 3">
    <name type="scientific">Filimonas lacunae</name>
    <dbReference type="NCBI Taxonomy" id="477680"/>
    <lineage>
        <taxon>Bacteria</taxon>
        <taxon>Pseudomonadati</taxon>
        <taxon>Bacteroidota</taxon>
        <taxon>Chitinophagia</taxon>
        <taxon>Chitinophagales</taxon>
        <taxon>Chitinophagaceae</taxon>
        <taxon>Filimonas</taxon>
    </lineage>
</organism>
<dbReference type="OrthoDB" id="9766256at2"/>
<reference evidence="3" key="1">
    <citation type="submission" date="2017-01" db="EMBL/GenBank/DDBJ databases">
        <authorList>
            <person name="Varghese N."/>
            <person name="Submissions S."/>
        </authorList>
    </citation>
    <scope>NUCLEOTIDE SEQUENCE [LARGE SCALE GENOMIC DNA]</scope>
    <source>
        <strain evidence="3">DSM 21054</strain>
    </source>
</reference>
<dbReference type="EMBL" id="FTOR01000017">
    <property type="protein sequence ID" value="SIT34592.1"/>
    <property type="molecule type" value="Genomic_DNA"/>
</dbReference>
<feature type="signal peptide" evidence="1">
    <location>
        <begin position="1"/>
        <end position="21"/>
    </location>
</feature>
<dbReference type="InterPro" id="IPR011990">
    <property type="entry name" value="TPR-like_helical_dom_sf"/>
</dbReference>
<sequence>MKKIILSFVIALSIATTSCKKSFFDVNTDPNNPTSTTPDLRLPPILFNMHNRYGGAGTRTAMITQQYGSPAVSTTNYYKLQNWEWANNVDINSWQGWYSYIYVNINKLYGEAEAAGAMQYAGVGKLLEAFGWSWISDLYGEVIYKDALSATTLTPAFDNIETVYPELFTKIDEGIKILQTAAPSTTYPLSKGDYIYNGDVNLWIKFGYALKARLLNHLVKKSNYDASTILSLITQSYQSNNEDTEIKTFTESTVSGEWNVLYENSYSATASNGNSSIRYGKLLLSYLSNTYTGGSGIEDPRMSLMVNKIPSGSLAGQYSKAVDLDSVTTTPTTADINYRNPVGSYFNKKNSRFAYISYAELKFIEAEAAFRSGDKGHALTAYKAGIKAHMDKMGIATTTSDAFLNSAAVAQTSDAITLSNIMMQKYIVMYQNPEAWTDMRKCDYCLNSSGDYDQVAGVYKDFKKPKFVHVNFSGAKDWIRRFQTAYIERDYNTANVTAIGGYDASYTAQPVWWDIKN</sequence>
<protein>
    <submittedName>
        <fullName evidence="2">Starch-binding associating with outer membrane</fullName>
    </submittedName>
</protein>
<proteinExistence type="predicted"/>
<dbReference type="InterPro" id="IPR041662">
    <property type="entry name" value="SusD-like_2"/>
</dbReference>
<accession>A0A173MEG0</accession>
<dbReference type="SUPFAM" id="SSF48452">
    <property type="entry name" value="TPR-like"/>
    <property type="match status" value="1"/>
</dbReference>
<dbReference type="Pfam" id="PF12771">
    <property type="entry name" value="SusD-like_2"/>
    <property type="match status" value="1"/>
</dbReference>
<dbReference type="AlphaFoldDB" id="A0A173MEG0"/>
<dbReference type="Proteomes" id="UP000186917">
    <property type="component" value="Unassembled WGS sequence"/>
</dbReference>
<dbReference type="KEGG" id="fln:FLA_1881"/>
<evidence type="ECO:0000313" key="2">
    <source>
        <dbReference type="EMBL" id="SIT34592.1"/>
    </source>
</evidence>
<gene>
    <name evidence="2" type="ORF">SAMN05421788_11756</name>
</gene>
<keyword evidence="1" id="KW-0732">Signal</keyword>
<keyword evidence="3" id="KW-1185">Reference proteome</keyword>
<dbReference type="PROSITE" id="PS51257">
    <property type="entry name" value="PROKAR_LIPOPROTEIN"/>
    <property type="match status" value="1"/>
</dbReference>
<dbReference type="STRING" id="477680.SAMN05421788_11756"/>